<dbReference type="AlphaFoldDB" id="A0A1Q2HPH5"/>
<evidence type="ECO:0000256" key="10">
    <source>
        <dbReference type="SAM" id="MobiDB-lite"/>
    </source>
</evidence>
<keyword evidence="4" id="KW-1003">Cell membrane</keyword>
<dbReference type="Proteomes" id="UP000188273">
    <property type="component" value="Chromosome"/>
</dbReference>
<evidence type="ECO:0000256" key="4">
    <source>
        <dbReference type="ARBA" id="ARBA00022475"/>
    </source>
</evidence>
<gene>
    <name evidence="12" type="primary">xcpT_3</name>
    <name evidence="12" type="ORF">L21SP3_00933</name>
</gene>
<name>A0A1Q2HPH5_9BACT</name>
<dbReference type="PANTHER" id="PTHR30093:SF44">
    <property type="entry name" value="TYPE II SECRETION SYSTEM CORE PROTEIN G"/>
    <property type="match status" value="1"/>
</dbReference>
<keyword evidence="7" id="KW-0812">Transmembrane</keyword>
<dbReference type="NCBIfam" id="TIGR02532">
    <property type="entry name" value="IV_pilin_GFxxxE"/>
    <property type="match status" value="1"/>
</dbReference>
<comment type="similarity">
    <text evidence="2">Belongs to the GSP G family.</text>
</comment>
<dbReference type="OrthoDB" id="9795612at2"/>
<dbReference type="GO" id="GO:0015628">
    <property type="term" value="P:protein secretion by the type II secretion system"/>
    <property type="evidence" value="ECO:0007669"/>
    <property type="project" value="InterPro"/>
</dbReference>
<dbReference type="STRING" id="1940790.L21SP3_00933"/>
<evidence type="ECO:0000256" key="7">
    <source>
        <dbReference type="ARBA" id="ARBA00022692"/>
    </source>
</evidence>
<dbReference type="EMBL" id="CP019633">
    <property type="protein sequence ID" value="AQQ09133.1"/>
    <property type="molecule type" value="Genomic_DNA"/>
</dbReference>
<keyword evidence="13" id="KW-1185">Reference proteome</keyword>
<dbReference type="PROSITE" id="PS00409">
    <property type="entry name" value="PROKAR_NTER_METHYL"/>
    <property type="match status" value="1"/>
</dbReference>
<sequence length="143" mass="16082">MKENKRKGFTLIELLLAVVILAVLAAVVVPKFTGRSEEARISASKTDISNIELALDTYEIDMGDYPSDSEGLEALVDEPSGEDEEKWKGPYLKRGVPEDPWGNEYSYQFPGRHNEYGYDLYSNGPDERGGTDDDIVNWDKDED</sequence>
<organism evidence="12 13">
    <name type="scientific">Sedimentisphaera cyanobacteriorum</name>
    <dbReference type="NCBI Taxonomy" id="1940790"/>
    <lineage>
        <taxon>Bacteria</taxon>
        <taxon>Pseudomonadati</taxon>
        <taxon>Planctomycetota</taxon>
        <taxon>Phycisphaerae</taxon>
        <taxon>Sedimentisphaerales</taxon>
        <taxon>Sedimentisphaeraceae</taxon>
        <taxon>Sedimentisphaera</taxon>
    </lineage>
</organism>
<evidence type="ECO:0000256" key="5">
    <source>
        <dbReference type="ARBA" id="ARBA00022481"/>
    </source>
</evidence>
<dbReference type="GO" id="GO:0005886">
    <property type="term" value="C:plasma membrane"/>
    <property type="evidence" value="ECO:0007669"/>
    <property type="project" value="UniProtKB-SubCell"/>
</dbReference>
<dbReference type="Pfam" id="PF08334">
    <property type="entry name" value="T2SSG"/>
    <property type="match status" value="1"/>
</dbReference>
<dbReference type="Pfam" id="PF07963">
    <property type="entry name" value="N_methyl"/>
    <property type="match status" value="1"/>
</dbReference>
<keyword evidence="8" id="KW-1133">Transmembrane helix</keyword>
<evidence type="ECO:0000256" key="8">
    <source>
        <dbReference type="ARBA" id="ARBA00022989"/>
    </source>
</evidence>
<dbReference type="InterPro" id="IPR012902">
    <property type="entry name" value="N_methyl_site"/>
</dbReference>
<evidence type="ECO:0000313" key="13">
    <source>
        <dbReference type="Proteomes" id="UP000188273"/>
    </source>
</evidence>
<dbReference type="InterPro" id="IPR045584">
    <property type="entry name" value="Pilin-like"/>
</dbReference>
<evidence type="ECO:0000259" key="11">
    <source>
        <dbReference type="Pfam" id="PF08334"/>
    </source>
</evidence>
<dbReference type="SUPFAM" id="SSF54523">
    <property type="entry name" value="Pili subunits"/>
    <property type="match status" value="1"/>
</dbReference>
<protein>
    <recommendedName>
        <fullName evidence="3">Type II secretion system core protein G</fullName>
    </recommendedName>
</protein>
<evidence type="ECO:0000256" key="2">
    <source>
        <dbReference type="ARBA" id="ARBA00009984"/>
    </source>
</evidence>
<accession>A0A1Q2HPH5</accession>
<dbReference type="KEGG" id="pbu:L21SP3_00933"/>
<comment type="subcellular location">
    <subcellularLocation>
        <location evidence="1">Cell inner membrane</location>
        <topology evidence="1">Single-pass membrane protein</topology>
    </subcellularLocation>
</comment>
<evidence type="ECO:0000256" key="3">
    <source>
        <dbReference type="ARBA" id="ARBA00020042"/>
    </source>
</evidence>
<dbReference type="RefSeq" id="WP_077539611.1">
    <property type="nucleotide sequence ID" value="NZ_CP019633.1"/>
</dbReference>
<dbReference type="InterPro" id="IPR010054">
    <property type="entry name" value="Type2_sec_GspG"/>
</dbReference>
<feature type="domain" description="Type II secretion system protein GspG C-terminal" evidence="11">
    <location>
        <begin position="32"/>
        <end position="138"/>
    </location>
</feature>
<evidence type="ECO:0000256" key="9">
    <source>
        <dbReference type="ARBA" id="ARBA00023136"/>
    </source>
</evidence>
<feature type="region of interest" description="Disordered" evidence="10">
    <location>
        <begin position="68"/>
        <end position="93"/>
    </location>
</feature>
<dbReference type="PRINTS" id="PR00813">
    <property type="entry name" value="BCTERIALGSPG"/>
</dbReference>
<keyword evidence="6" id="KW-0997">Cell inner membrane</keyword>
<keyword evidence="9" id="KW-0472">Membrane</keyword>
<dbReference type="GO" id="GO:0015627">
    <property type="term" value="C:type II protein secretion system complex"/>
    <property type="evidence" value="ECO:0007669"/>
    <property type="project" value="InterPro"/>
</dbReference>
<proteinExistence type="inferred from homology"/>
<dbReference type="Gene3D" id="3.30.700.10">
    <property type="entry name" value="Glycoprotein, Type 4 Pilin"/>
    <property type="match status" value="1"/>
</dbReference>
<feature type="compositionally biased region" description="Acidic residues" evidence="10">
    <location>
        <begin position="132"/>
        <end position="143"/>
    </location>
</feature>
<dbReference type="PANTHER" id="PTHR30093">
    <property type="entry name" value="GENERAL SECRETION PATHWAY PROTEIN G"/>
    <property type="match status" value="1"/>
</dbReference>
<dbReference type="NCBIfam" id="TIGR01710">
    <property type="entry name" value="typeII_sec_gspG"/>
    <property type="match status" value="1"/>
</dbReference>
<reference evidence="13" key="1">
    <citation type="submission" date="2017-02" db="EMBL/GenBank/DDBJ databases">
        <title>Comparative genomics and description of representatives of a novel lineage of planctomycetes thriving in anoxic sediments.</title>
        <authorList>
            <person name="Spring S."/>
            <person name="Bunk B."/>
            <person name="Sproer C."/>
            <person name="Klenk H.-P."/>
        </authorList>
    </citation>
    <scope>NUCLEOTIDE SEQUENCE [LARGE SCALE GENOMIC DNA]</scope>
    <source>
        <strain evidence="13">L21-RPul-D3</strain>
    </source>
</reference>
<dbReference type="InterPro" id="IPR000983">
    <property type="entry name" value="Bac_GSPG_pilin"/>
</dbReference>
<feature type="region of interest" description="Disordered" evidence="10">
    <location>
        <begin position="118"/>
        <end position="143"/>
    </location>
</feature>
<dbReference type="InterPro" id="IPR013545">
    <property type="entry name" value="T2SS_protein-GspG_C"/>
</dbReference>
<evidence type="ECO:0000256" key="1">
    <source>
        <dbReference type="ARBA" id="ARBA00004377"/>
    </source>
</evidence>
<feature type="compositionally biased region" description="Acidic residues" evidence="10">
    <location>
        <begin position="75"/>
        <end position="84"/>
    </location>
</feature>
<keyword evidence="5" id="KW-0488">Methylation</keyword>
<evidence type="ECO:0000256" key="6">
    <source>
        <dbReference type="ARBA" id="ARBA00022519"/>
    </source>
</evidence>
<evidence type="ECO:0000313" key="12">
    <source>
        <dbReference type="EMBL" id="AQQ09133.1"/>
    </source>
</evidence>